<dbReference type="PANTHER" id="PTHR42759">
    <property type="entry name" value="MOXR FAMILY PROTEIN"/>
    <property type="match status" value="1"/>
</dbReference>
<keyword evidence="4" id="KW-1185">Reference proteome</keyword>
<dbReference type="Pfam" id="PF17863">
    <property type="entry name" value="AAA_lid_2"/>
    <property type="match status" value="1"/>
</dbReference>
<dbReference type="InterPro" id="IPR011703">
    <property type="entry name" value="ATPase_AAA-3"/>
</dbReference>
<dbReference type="CDD" id="cd00009">
    <property type="entry name" value="AAA"/>
    <property type="match status" value="1"/>
</dbReference>
<dbReference type="Proteomes" id="UP000254601">
    <property type="component" value="Unassembled WGS sequence"/>
</dbReference>
<dbReference type="PANTHER" id="PTHR42759:SF5">
    <property type="entry name" value="METHANOL DEHYDROGENASE REGULATOR"/>
    <property type="match status" value="1"/>
</dbReference>
<dbReference type="InterPro" id="IPR050764">
    <property type="entry name" value="CbbQ/NirQ/NorQ/GpvN"/>
</dbReference>
<dbReference type="OrthoDB" id="9808397at2"/>
<proteinExistence type="predicted"/>
<dbReference type="RefSeq" id="WP_072576641.1">
    <property type="nucleotide sequence ID" value="NZ_LWHB01000088.1"/>
</dbReference>
<dbReference type="InterPro" id="IPR041628">
    <property type="entry name" value="ChlI/MoxR_AAA_lid"/>
</dbReference>
<sequence>MIDIELRRRLNTALKQLATIIVGKNEIIALSMSCLIARGHVLLEDLPGAGKTTLAKAFAATLGMNFRRIQFTSDLLPADIVGFSSLNALEQKLVFHPGPIFTQLLLADEINRASPKSQSALLEAMEERQVTIEHHTHTLEEPFFVIATQNPLEQIGTYALPESQLDRFLMRLSMGYPSAKLEIDILRGASREDMLRHSKAQLNQADILTLQTAAKNITVSESLAHYVQKLLAYTRDRTHFSQGLSTRAGLGLVRAAQAYALLHGETAVLPKHIQACFPSVAWHRLPRKGQDDEHHRQAILDVLNTVEVPL</sequence>
<organism evidence="3 4">
    <name type="scientific">Suttonella ornithocola</name>
    <dbReference type="NCBI Taxonomy" id="279832"/>
    <lineage>
        <taxon>Bacteria</taxon>
        <taxon>Pseudomonadati</taxon>
        <taxon>Pseudomonadota</taxon>
        <taxon>Gammaproteobacteria</taxon>
        <taxon>Cardiobacteriales</taxon>
        <taxon>Cardiobacteriaceae</taxon>
        <taxon>Suttonella</taxon>
    </lineage>
</organism>
<feature type="domain" description="ATPase AAA-3" evidence="1">
    <location>
        <begin position="40"/>
        <end position="170"/>
    </location>
</feature>
<dbReference type="InterPro" id="IPR027417">
    <property type="entry name" value="P-loop_NTPase"/>
</dbReference>
<reference evidence="3 4" key="1">
    <citation type="submission" date="2018-06" db="EMBL/GenBank/DDBJ databases">
        <authorList>
            <consortium name="Pathogen Informatics"/>
            <person name="Doyle S."/>
        </authorList>
    </citation>
    <scope>NUCLEOTIDE SEQUENCE [LARGE SCALE GENOMIC DNA]</scope>
    <source>
        <strain evidence="3 4">NCTC13337</strain>
    </source>
</reference>
<protein>
    <submittedName>
        <fullName evidence="3">Recombination factor protein RarA</fullName>
    </submittedName>
</protein>
<name>A0A380MZ88_9GAMM</name>
<dbReference type="EMBL" id="UHIC01000001">
    <property type="protein sequence ID" value="SUO97875.1"/>
    <property type="molecule type" value="Genomic_DNA"/>
</dbReference>
<evidence type="ECO:0000259" key="1">
    <source>
        <dbReference type="Pfam" id="PF07726"/>
    </source>
</evidence>
<dbReference type="GO" id="GO:0016887">
    <property type="term" value="F:ATP hydrolysis activity"/>
    <property type="evidence" value="ECO:0007669"/>
    <property type="project" value="InterPro"/>
</dbReference>
<feature type="domain" description="ChlI/MoxR AAA lid" evidence="2">
    <location>
        <begin position="234"/>
        <end position="300"/>
    </location>
</feature>
<accession>A0A380MZ88</accession>
<dbReference type="Gene3D" id="3.40.50.300">
    <property type="entry name" value="P-loop containing nucleotide triphosphate hydrolases"/>
    <property type="match status" value="1"/>
</dbReference>
<dbReference type="Gene3D" id="1.10.8.80">
    <property type="entry name" value="Magnesium chelatase subunit I, C-Terminal domain"/>
    <property type="match status" value="1"/>
</dbReference>
<dbReference type="AlphaFoldDB" id="A0A380MZ88"/>
<dbReference type="SUPFAM" id="SSF52540">
    <property type="entry name" value="P-loop containing nucleoside triphosphate hydrolases"/>
    <property type="match status" value="1"/>
</dbReference>
<gene>
    <name evidence="3" type="ORF">NCTC13337_02664</name>
</gene>
<dbReference type="GO" id="GO:0005524">
    <property type="term" value="F:ATP binding"/>
    <property type="evidence" value="ECO:0007669"/>
    <property type="project" value="InterPro"/>
</dbReference>
<dbReference type="PIRSF" id="PIRSF002849">
    <property type="entry name" value="AAA_ATPase_chaperone_MoxR_prd"/>
    <property type="match status" value="1"/>
</dbReference>
<evidence type="ECO:0000313" key="3">
    <source>
        <dbReference type="EMBL" id="SUO97875.1"/>
    </source>
</evidence>
<evidence type="ECO:0000259" key="2">
    <source>
        <dbReference type="Pfam" id="PF17863"/>
    </source>
</evidence>
<dbReference type="Pfam" id="PF07726">
    <property type="entry name" value="AAA_3"/>
    <property type="match status" value="1"/>
</dbReference>
<evidence type="ECO:0000313" key="4">
    <source>
        <dbReference type="Proteomes" id="UP000254601"/>
    </source>
</evidence>